<dbReference type="AlphaFoldDB" id="A0A5S9IRA0"/>
<evidence type="ECO:0000313" key="3">
    <source>
        <dbReference type="EMBL" id="BBM86267.1"/>
    </source>
</evidence>
<keyword evidence="4" id="KW-1185">Reference proteome</keyword>
<dbReference type="OrthoDB" id="935042at2"/>
<feature type="signal peptide" evidence="2">
    <location>
        <begin position="1"/>
        <end position="17"/>
    </location>
</feature>
<feature type="coiled-coil region" evidence="1">
    <location>
        <begin position="579"/>
        <end position="613"/>
    </location>
</feature>
<name>A0A5S9IRA0_UABAM</name>
<evidence type="ECO:0000313" key="4">
    <source>
        <dbReference type="Proteomes" id="UP000326354"/>
    </source>
</evidence>
<organism evidence="3 4">
    <name type="scientific">Uabimicrobium amorphum</name>
    <dbReference type="NCBI Taxonomy" id="2596890"/>
    <lineage>
        <taxon>Bacteria</taxon>
        <taxon>Pseudomonadati</taxon>
        <taxon>Planctomycetota</taxon>
        <taxon>Candidatus Uabimicrobiia</taxon>
        <taxon>Candidatus Uabimicrobiales</taxon>
        <taxon>Candidatus Uabimicrobiaceae</taxon>
        <taxon>Candidatus Uabimicrobium</taxon>
    </lineage>
</organism>
<evidence type="ECO:0000256" key="1">
    <source>
        <dbReference type="SAM" id="Coils"/>
    </source>
</evidence>
<accession>A0A5S9IRA0</accession>
<reference evidence="3 4" key="1">
    <citation type="submission" date="2019-08" db="EMBL/GenBank/DDBJ databases">
        <title>Complete genome sequence of Candidatus Uab amorphum.</title>
        <authorList>
            <person name="Shiratori T."/>
            <person name="Suzuki S."/>
            <person name="Kakizawa Y."/>
            <person name="Ishida K."/>
        </authorList>
    </citation>
    <scope>NUCLEOTIDE SEQUENCE [LARGE SCALE GENOMIC DNA]</scope>
    <source>
        <strain evidence="3 4">SRT547</strain>
    </source>
</reference>
<dbReference type="KEGG" id="uam:UABAM_04653"/>
<dbReference type="EMBL" id="AP019860">
    <property type="protein sequence ID" value="BBM86267.1"/>
    <property type="molecule type" value="Genomic_DNA"/>
</dbReference>
<keyword evidence="1" id="KW-0175">Coiled coil</keyword>
<dbReference type="RefSeq" id="WP_151970333.1">
    <property type="nucleotide sequence ID" value="NZ_AP019860.1"/>
</dbReference>
<proteinExistence type="predicted"/>
<dbReference type="Proteomes" id="UP000326354">
    <property type="component" value="Chromosome"/>
</dbReference>
<gene>
    <name evidence="3" type="ORF">UABAM_04653</name>
</gene>
<evidence type="ECO:0000256" key="2">
    <source>
        <dbReference type="SAM" id="SignalP"/>
    </source>
</evidence>
<sequence length="613" mass="67605">MSKYILLLLNLVVFATAQDFTQTIYVNSGDSRKAAHFRTNHSDGPYIQIGNDTFVHELQGQGILFSDKLRIAGKTINFTTKGTTSRMHLNLDGNVGIGTTNPKSKLHIGSSNPKITFGEQNGYQHGRYAIDMWEEKLKVTVPGHGTLMEFFGDSLKNSSVKIGTTTSPTKLEVNGNVGIGTTNPKSKLHIGSSNPKITFGEQNGYQHGRYAIDMWEEKLKVTVPGHGTLMEFFGDSLKNSSVKIGTTTSPTKLEVNGSAKFVTYPENNVGIQFGHDNGNAPFIGNIDGDYGLNIVTKGEKRIHVATDGNVYIYSTLKTNGNDILLYSDNHHGIGIYYKEKPFADLVKSGPVVYGHTGGGLGTTTGEKKLALQWNEHQQVGINCAPQSDFHLAVKGKVKAEEIEISKVIATGLQIKGESNFSGTLKTNGNDILLYSDNHHGIGIYYKEKPFANLATSGPVVYGYSGGGLGTTTSEKKIALQWNQHQQVGINCAPYGDYHLAVKGKVIAEEIEVALRADWPDFVFADNYDLISLEEVEQQIKKNKHLPDIPSETEVKRRGIQLGKMQGKLLQKIEELTLYTIQQNKQIKSLKTEKREMQERIEKVENLLRSLLKK</sequence>
<protein>
    <recommendedName>
        <fullName evidence="5">Peptidase S74 domain-containing protein</fullName>
    </recommendedName>
</protein>
<keyword evidence="2" id="KW-0732">Signal</keyword>
<feature type="chain" id="PRO_5024963062" description="Peptidase S74 domain-containing protein" evidence="2">
    <location>
        <begin position="18"/>
        <end position="613"/>
    </location>
</feature>
<evidence type="ECO:0008006" key="5">
    <source>
        <dbReference type="Google" id="ProtNLM"/>
    </source>
</evidence>